<organism evidence="1 2">
    <name type="scientific">Glycomyces rhizosphaerae</name>
    <dbReference type="NCBI Taxonomy" id="2054422"/>
    <lineage>
        <taxon>Bacteria</taxon>
        <taxon>Bacillati</taxon>
        <taxon>Actinomycetota</taxon>
        <taxon>Actinomycetes</taxon>
        <taxon>Glycomycetales</taxon>
        <taxon>Glycomycetaceae</taxon>
        <taxon>Glycomyces</taxon>
    </lineage>
</organism>
<dbReference type="Proteomes" id="UP001595712">
    <property type="component" value="Unassembled WGS sequence"/>
</dbReference>
<keyword evidence="2" id="KW-1185">Reference proteome</keyword>
<accession>A0ABV7PSU7</accession>
<evidence type="ECO:0000313" key="2">
    <source>
        <dbReference type="Proteomes" id="UP001595712"/>
    </source>
</evidence>
<evidence type="ECO:0000313" key="1">
    <source>
        <dbReference type="EMBL" id="MFC3491634.1"/>
    </source>
</evidence>
<reference evidence="2" key="1">
    <citation type="journal article" date="2019" name="Int. J. Syst. Evol. Microbiol.">
        <title>The Global Catalogue of Microorganisms (GCM) 10K type strain sequencing project: providing services to taxonomists for standard genome sequencing and annotation.</title>
        <authorList>
            <consortium name="The Broad Institute Genomics Platform"/>
            <consortium name="The Broad Institute Genome Sequencing Center for Infectious Disease"/>
            <person name="Wu L."/>
            <person name="Ma J."/>
        </authorList>
    </citation>
    <scope>NUCLEOTIDE SEQUENCE [LARGE SCALE GENOMIC DNA]</scope>
    <source>
        <strain evidence="2">CGMCC 4.7396</strain>
    </source>
</reference>
<sequence>MAGIGTEFGLTEANALNLSANNHSVSVDELFGDLRALITEMEEDVNAQGGNALAAFQTAKAEFITAYNALADKYGVSSMAQGATSTDGFTTDDANEGGYAGAQGGLPGIKPITIQV</sequence>
<dbReference type="EMBL" id="JBHRWO010000004">
    <property type="protein sequence ID" value="MFC3491634.1"/>
    <property type="molecule type" value="Genomic_DNA"/>
</dbReference>
<dbReference type="RefSeq" id="WP_387970759.1">
    <property type="nucleotide sequence ID" value="NZ_JBHRWO010000004.1"/>
</dbReference>
<proteinExistence type="predicted"/>
<comment type="caution">
    <text evidence="1">The sequence shown here is derived from an EMBL/GenBank/DDBJ whole genome shotgun (WGS) entry which is preliminary data.</text>
</comment>
<protein>
    <recommendedName>
        <fullName evidence="3">WXG100 family type VII secretion target</fullName>
    </recommendedName>
</protein>
<name>A0ABV7PSU7_9ACTN</name>
<evidence type="ECO:0008006" key="3">
    <source>
        <dbReference type="Google" id="ProtNLM"/>
    </source>
</evidence>
<gene>
    <name evidence="1" type="ORF">ACFO8M_03925</name>
</gene>